<dbReference type="GO" id="GO:0009579">
    <property type="term" value="C:thylakoid"/>
    <property type="evidence" value="ECO:0007669"/>
    <property type="project" value="TreeGrafter"/>
</dbReference>
<evidence type="ECO:0000256" key="12">
    <source>
        <dbReference type="ARBA" id="ARBA00023136"/>
    </source>
</evidence>
<reference evidence="15" key="1">
    <citation type="submission" date="2012-05" db="EMBL/GenBank/DDBJ databases">
        <authorList>
            <person name="Krishnakumar V."/>
            <person name="Cheung F."/>
            <person name="Xiao Y."/>
            <person name="Chan A."/>
            <person name="Moskal W.A."/>
            <person name="Town C.D."/>
        </authorList>
    </citation>
    <scope>NUCLEOTIDE SEQUENCE</scope>
</reference>
<organism evidence="15">
    <name type="scientific">Lotus japonicus</name>
    <name type="common">Lotus corniculatus var. japonicus</name>
    <dbReference type="NCBI Taxonomy" id="34305"/>
    <lineage>
        <taxon>Eukaryota</taxon>
        <taxon>Viridiplantae</taxon>
        <taxon>Streptophyta</taxon>
        <taxon>Embryophyta</taxon>
        <taxon>Tracheophyta</taxon>
        <taxon>Spermatophyta</taxon>
        <taxon>Magnoliopsida</taxon>
        <taxon>eudicotyledons</taxon>
        <taxon>Gunneridae</taxon>
        <taxon>Pentapetalae</taxon>
        <taxon>rosids</taxon>
        <taxon>fabids</taxon>
        <taxon>Fabales</taxon>
        <taxon>Fabaceae</taxon>
        <taxon>Papilionoideae</taxon>
        <taxon>50 kb inversion clade</taxon>
        <taxon>NPAAA clade</taxon>
        <taxon>Hologalegina</taxon>
        <taxon>robinioid clade</taxon>
        <taxon>Loteae</taxon>
        <taxon>Lotus</taxon>
    </lineage>
</organism>
<proteinExistence type="evidence at transcript level"/>
<evidence type="ECO:0000256" key="10">
    <source>
        <dbReference type="ARBA" id="ARBA00023002"/>
    </source>
</evidence>
<dbReference type="GO" id="GO:0046872">
    <property type="term" value="F:metal ion binding"/>
    <property type="evidence" value="ECO:0007669"/>
    <property type="project" value="UniProtKB-UniRule"/>
</dbReference>
<evidence type="ECO:0000256" key="8">
    <source>
        <dbReference type="ARBA" id="ARBA00022982"/>
    </source>
</evidence>
<dbReference type="InterPro" id="IPR038659">
    <property type="entry name" value="AOX_sf"/>
</dbReference>
<accession>I3RZI7</accession>
<dbReference type="EC" id="1.10.3.11" evidence="13"/>
<comment type="subcellular location">
    <subcellularLocation>
        <location evidence="2">Membrane</location>
    </subcellularLocation>
</comment>
<keyword evidence="5 13" id="KW-0679">Respiratory chain</keyword>
<evidence type="ECO:0000313" key="15">
    <source>
        <dbReference type="EMBL" id="AFK33429.1"/>
    </source>
</evidence>
<dbReference type="GO" id="GO:0098803">
    <property type="term" value="C:respiratory chain complex"/>
    <property type="evidence" value="ECO:0007669"/>
    <property type="project" value="UniProtKB-UniRule"/>
</dbReference>
<keyword evidence="6 13" id="KW-0812">Transmembrane</keyword>
<evidence type="ECO:0000256" key="14">
    <source>
        <dbReference type="SAM" id="Phobius"/>
    </source>
</evidence>
<dbReference type="Gene3D" id="1.20.1260.140">
    <property type="entry name" value="Alternative oxidase"/>
    <property type="match status" value="1"/>
</dbReference>
<dbReference type="GO" id="GO:0102721">
    <property type="term" value="F:ubiquinol:oxygen oxidoreductase activity"/>
    <property type="evidence" value="ECO:0007669"/>
    <property type="project" value="UniProtKB-EC"/>
</dbReference>
<keyword evidence="10 13" id="KW-0560">Oxidoreductase</keyword>
<evidence type="ECO:0000256" key="1">
    <source>
        <dbReference type="ARBA" id="ARBA00001192"/>
    </source>
</evidence>
<keyword evidence="12 13" id="KW-0472">Membrane</keyword>
<evidence type="ECO:0000256" key="4">
    <source>
        <dbReference type="ARBA" id="ARBA00022448"/>
    </source>
</evidence>
<evidence type="ECO:0000256" key="9">
    <source>
        <dbReference type="ARBA" id="ARBA00022989"/>
    </source>
</evidence>
<comment type="similarity">
    <text evidence="3 13">Belongs to the alternative oxidase family.</text>
</comment>
<keyword evidence="8 13" id="KW-0249">Electron transport</keyword>
<keyword evidence="7 13" id="KW-0479">Metal-binding</keyword>
<dbReference type="PANTHER" id="PTHR31803:SF10">
    <property type="entry name" value="UBIQUINOL OXIDASE 4, CHLOROPLASTIC_CHROMOPLASTIC"/>
    <property type="match status" value="1"/>
</dbReference>
<evidence type="ECO:0000256" key="7">
    <source>
        <dbReference type="ARBA" id="ARBA00022723"/>
    </source>
</evidence>
<comment type="catalytic activity">
    <reaction evidence="1 13">
        <text>2 a ubiquinol + O2 = 2 a ubiquinone + 2 H2O</text>
        <dbReference type="Rhea" id="RHEA:30255"/>
        <dbReference type="Rhea" id="RHEA-COMP:9565"/>
        <dbReference type="Rhea" id="RHEA-COMP:9566"/>
        <dbReference type="ChEBI" id="CHEBI:15377"/>
        <dbReference type="ChEBI" id="CHEBI:15379"/>
        <dbReference type="ChEBI" id="CHEBI:16389"/>
        <dbReference type="ChEBI" id="CHEBI:17976"/>
        <dbReference type="EC" id="1.10.3.11"/>
    </reaction>
</comment>
<keyword evidence="9 14" id="KW-1133">Transmembrane helix</keyword>
<dbReference type="Pfam" id="PF01786">
    <property type="entry name" value="AOX"/>
    <property type="match status" value="1"/>
</dbReference>
<keyword evidence="11 13" id="KW-0408">Iron</keyword>
<dbReference type="GO" id="GO:0009916">
    <property type="term" value="F:alternative oxidase activity"/>
    <property type="evidence" value="ECO:0007669"/>
    <property type="project" value="UniProtKB-UniRule"/>
</dbReference>
<protein>
    <recommendedName>
        <fullName evidence="13">Ubiquinol oxidase</fullName>
        <ecNumber evidence="13">1.10.3.11</ecNumber>
    </recommendedName>
</protein>
<dbReference type="EMBL" id="BT133634">
    <property type="protein sequence ID" value="AFK33429.1"/>
    <property type="molecule type" value="mRNA"/>
</dbReference>
<evidence type="ECO:0000256" key="6">
    <source>
        <dbReference type="ARBA" id="ARBA00022692"/>
    </source>
</evidence>
<evidence type="ECO:0000256" key="5">
    <source>
        <dbReference type="ARBA" id="ARBA00022660"/>
    </source>
</evidence>
<dbReference type="GO" id="GO:0106292">
    <property type="term" value="F:superoxide-generating NADPH oxidase activity"/>
    <property type="evidence" value="ECO:0007669"/>
    <property type="project" value="UniProtKB-ARBA"/>
</dbReference>
<evidence type="ECO:0000256" key="3">
    <source>
        <dbReference type="ARBA" id="ARBA00008388"/>
    </source>
</evidence>
<dbReference type="GO" id="GO:0016117">
    <property type="term" value="P:carotenoid biosynthetic process"/>
    <property type="evidence" value="ECO:0007669"/>
    <property type="project" value="TreeGrafter"/>
</dbReference>
<dbReference type="GO" id="GO:0016020">
    <property type="term" value="C:membrane"/>
    <property type="evidence" value="ECO:0007669"/>
    <property type="project" value="UniProtKB-SubCell"/>
</dbReference>
<dbReference type="GO" id="GO:0005739">
    <property type="term" value="C:mitochondrion"/>
    <property type="evidence" value="ECO:0007669"/>
    <property type="project" value="TreeGrafter"/>
</dbReference>
<dbReference type="InterPro" id="IPR002680">
    <property type="entry name" value="AOX"/>
</dbReference>
<evidence type="ECO:0000256" key="2">
    <source>
        <dbReference type="ARBA" id="ARBA00004370"/>
    </source>
</evidence>
<dbReference type="GO" id="GO:0010230">
    <property type="term" value="P:alternative respiration"/>
    <property type="evidence" value="ECO:0007669"/>
    <property type="project" value="TreeGrafter"/>
</dbReference>
<dbReference type="PANTHER" id="PTHR31803">
    <property type="entry name" value="ALTERNATIVE OXIDASE"/>
    <property type="match status" value="1"/>
</dbReference>
<evidence type="ECO:0000256" key="13">
    <source>
        <dbReference type="RuleBase" id="RU003779"/>
    </source>
</evidence>
<keyword evidence="4" id="KW-0813">Transport</keyword>
<name>I3RZI7_LOTJA</name>
<sequence>MHHLLIMEELGGNAWWFDRFLAQHIAIFYYFMTALMYTISPRMALQITFLNV</sequence>
<evidence type="ECO:0000256" key="11">
    <source>
        <dbReference type="ARBA" id="ARBA00023004"/>
    </source>
</evidence>
<comment type="cofactor">
    <cofactor evidence="13">
        <name>Fe cation</name>
        <dbReference type="ChEBI" id="CHEBI:24875"/>
    </cofactor>
    <text evidence="13">Binds 2 iron ions per subunit.</text>
</comment>
<feature type="transmembrane region" description="Helical" evidence="14">
    <location>
        <begin position="20"/>
        <end position="39"/>
    </location>
</feature>
<dbReference type="AlphaFoldDB" id="I3RZI7"/>